<comment type="caution">
    <text evidence="2">The sequence shown here is derived from an EMBL/GenBank/DDBJ whole genome shotgun (WGS) entry which is preliminary data.</text>
</comment>
<evidence type="ECO:0000313" key="3">
    <source>
        <dbReference type="Proteomes" id="UP000721844"/>
    </source>
</evidence>
<reference evidence="2 3" key="1">
    <citation type="journal article" date="2021" name="Microorganisms">
        <title>Acidisoma silvae sp. nov. and Acidisomacellulosilytica sp. nov., Two Acidophilic Bacteria Isolated from Decaying Wood, Hydrolyzing Cellulose and Producing Poly-3-hydroxybutyrate.</title>
        <authorList>
            <person name="Mieszkin S."/>
            <person name="Pouder E."/>
            <person name="Uroz S."/>
            <person name="Simon-Colin C."/>
            <person name="Alain K."/>
        </authorList>
    </citation>
    <scope>NUCLEOTIDE SEQUENCE [LARGE SCALE GENOMIC DNA]</scope>
    <source>
        <strain evidence="2 3">HW T5.17</strain>
    </source>
</reference>
<proteinExistence type="predicted"/>
<name>A0A964E5N8_9PROT</name>
<evidence type="ECO:0000313" key="2">
    <source>
        <dbReference type="EMBL" id="MCB8882885.1"/>
    </source>
</evidence>
<dbReference type="RefSeq" id="WP_227309543.1">
    <property type="nucleotide sequence ID" value="NZ_JAESVA010000010.1"/>
</dbReference>
<feature type="signal peptide" evidence="1">
    <location>
        <begin position="1"/>
        <end position="23"/>
    </location>
</feature>
<feature type="chain" id="PRO_5037376379" description="SH3 domain-containing protein" evidence="1">
    <location>
        <begin position="24"/>
        <end position="133"/>
    </location>
</feature>
<organism evidence="2 3">
    <name type="scientific">Acidisoma cellulosilyticum</name>
    <dbReference type="NCBI Taxonomy" id="2802395"/>
    <lineage>
        <taxon>Bacteria</taxon>
        <taxon>Pseudomonadati</taxon>
        <taxon>Pseudomonadota</taxon>
        <taxon>Alphaproteobacteria</taxon>
        <taxon>Acetobacterales</taxon>
        <taxon>Acidocellaceae</taxon>
        <taxon>Acidisoma</taxon>
    </lineage>
</organism>
<sequence>MSRKWMLLAALAAIGVAPVSSKAAGLTVLRPEPGLKCMLLDDQALQATVQSQLPPLRSAPSATAPIVGYPAEIVFVRWPLQEKAGYVVAVKFNAQPGWIEADKLQPWHAMNGRPGKCIPSLMSNGLLGTHIEQ</sequence>
<dbReference type="Proteomes" id="UP000721844">
    <property type="component" value="Unassembled WGS sequence"/>
</dbReference>
<keyword evidence="1" id="KW-0732">Signal</keyword>
<evidence type="ECO:0000256" key="1">
    <source>
        <dbReference type="SAM" id="SignalP"/>
    </source>
</evidence>
<keyword evidence="3" id="KW-1185">Reference proteome</keyword>
<gene>
    <name evidence="2" type="ORF">ACELLULO517_21745</name>
</gene>
<protein>
    <recommendedName>
        <fullName evidence="4">SH3 domain-containing protein</fullName>
    </recommendedName>
</protein>
<accession>A0A964E5N8</accession>
<dbReference type="EMBL" id="JAESVA010000010">
    <property type="protein sequence ID" value="MCB8882885.1"/>
    <property type="molecule type" value="Genomic_DNA"/>
</dbReference>
<dbReference type="AlphaFoldDB" id="A0A964E5N8"/>
<evidence type="ECO:0008006" key="4">
    <source>
        <dbReference type="Google" id="ProtNLM"/>
    </source>
</evidence>